<dbReference type="NCBIfam" id="TIGR00096">
    <property type="entry name" value="16S rRNA (cytidine(1402)-2'-O)-methyltransferase"/>
    <property type="match status" value="1"/>
</dbReference>
<evidence type="ECO:0000259" key="7">
    <source>
        <dbReference type="Pfam" id="PF23016"/>
    </source>
</evidence>
<feature type="non-terminal residue" evidence="8">
    <location>
        <position position="280"/>
    </location>
</feature>
<dbReference type="PROSITE" id="PS01296">
    <property type="entry name" value="RSMI"/>
    <property type="match status" value="1"/>
</dbReference>
<dbReference type="GO" id="GO:0006364">
    <property type="term" value="P:rRNA processing"/>
    <property type="evidence" value="ECO:0007669"/>
    <property type="project" value="UniProtKB-KW"/>
</dbReference>
<dbReference type="Pfam" id="PF00590">
    <property type="entry name" value="TP_methylase"/>
    <property type="match status" value="1"/>
</dbReference>
<comment type="caution">
    <text evidence="8">The sequence shown here is derived from an EMBL/GenBank/DDBJ whole genome shotgun (WGS) entry which is preliminary data.</text>
</comment>
<dbReference type="PIRSF" id="PIRSF005917">
    <property type="entry name" value="MTase_YraL"/>
    <property type="match status" value="1"/>
</dbReference>
<evidence type="ECO:0000256" key="1">
    <source>
        <dbReference type="ARBA" id="ARBA00022490"/>
    </source>
</evidence>
<evidence type="ECO:0000259" key="6">
    <source>
        <dbReference type="Pfam" id="PF00590"/>
    </source>
</evidence>
<evidence type="ECO:0000256" key="4">
    <source>
        <dbReference type="ARBA" id="ARBA00022679"/>
    </source>
</evidence>
<reference evidence="8" key="1">
    <citation type="journal article" date="2020" name="mSystems">
        <title>Genome- and Community-Level Interaction Insights into Carbon Utilization and Element Cycling Functions of Hydrothermarchaeota in Hydrothermal Sediment.</title>
        <authorList>
            <person name="Zhou Z."/>
            <person name="Liu Y."/>
            <person name="Xu W."/>
            <person name="Pan J."/>
            <person name="Luo Z.H."/>
            <person name="Li M."/>
        </authorList>
    </citation>
    <scope>NUCLEOTIDE SEQUENCE [LARGE SCALE GENOMIC DNA]</scope>
    <source>
        <strain evidence="8">HyVt-538</strain>
    </source>
</reference>
<evidence type="ECO:0000256" key="2">
    <source>
        <dbReference type="ARBA" id="ARBA00022552"/>
    </source>
</evidence>
<dbReference type="Gene3D" id="3.30.950.10">
    <property type="entry name" value="Methyltransferase, Cobalt-precorrin-4 Transmethylase, Domain 2"/>
    <property type="match status" value="1"/>
</dbReference>
<evidence type="ECO:0000313" key="8">
    <source>
        <dbReference type="EMBL" id="HHI88799.1"/>
    </source>
</evidence>
<dbReference type="EMBL" id="DROP01000167">
    <property type="protein sequence ID" value="HHI88799.1"/>
    <property type="molecule type" value="Genomic_DNA"/>
</dbReference>
<name>A0A7V5U163_9PROT</name>
<dbReference type="SUPFAM" id="SSF53790">
    <property type="entry name" value="Tetrapyrrole methylase"/>
    <property type="match status" value="1"/>
</dbReference>
<feature type="domain" description="Tetrapyrrole methylase" evidence="6">
    <location>
        <begin position="14"/>
        <end position="211"/>
    </location>
</feature>
<dbReference type="InterPro" id="IPR000878">
    <property type="entry name" value="4pyrrol_Mease"/>
</dbReference>
<dbReference type="InterPro" id="IPR014776">
    <property type="entry name" value="4pyrrole_Mease_sub2"/>
</dbReference>
<dbReference type="EC" id="2.1.1.198" evidence="8"/>
<dbReference type="Proteomes" id="UP000885806">
    <property type="component" value="Unassembled WGS sequence"/>
</dbReference>
<keyword evidence="4 8" id="KW-0808">Transferase</keyword>
<organism evidence="8">
    <name type="scientific">Hellea balneolensis</name>
    <dbReference type="NCBI Taxonomy" id="287478"/>
    <lineage>
        <taxon>Bacteria</taxon>
        <taxon>Pseudomonadati</taxon>
        <taxon>Pseudomonadota</taxon>
        <taxon>Alphaproteobacteria</taxon>
        <taxon>Maricaulales</taxon>
        <taxon>Robiginitomaculaceae</taxon>
        <taxon>Hellea</taxon>
    </lineage>
</organism>
<evidence type="ECO:0000256" key="3">
    <source>
        <dbReference type="ARBA" id="ARBA00022603"/>
    </source>
</evidence>
<keyword evidence="1" id="KW-0963">Cytoplasm</keyword>
<dbReference type="Pfam" id="PF23016">
    <property type="entry name" value="RsmI_C"/>
    <property type="match status" value="1"/>
</dbReference>
<dbReference type="AlphaFoldDB" id="A0A7V5U163"/>
<dbReference type="InterPro" id="IPR008189">
    <property type="entry name" value="rRNA_ssu_MeTfrase_I"/>
</dbReference>
<gene>
    <name evidence="8" type="primary">rsmI</name>
    <name evidence="8" type="ORF">ENK01_02500</name>
</gene>
<proteinExistence type="inferred from homology"/>
<feature type="domain" description="RsmI HTH" evidence="7">
    <location>
        <begin position="241"/>
        <end position="280"/>
    </location>
</feature>
<dbReference type="InterPro" id="IPR053910">
    <property type="entry name" value="RsmI_HTH"/>
</dbReference>
<evidence type="ECO:0000256" key="5">
    <source>
        <dbReference type="ARBA" id="ARBA00022691"/>
    </source>
</evidence>
<keyword evidence="3 8" id="KW-0489">Methyltransferase</keyword>
<accession>A0A7V5U163</accession>
<sequence>MALQIHVGTLAPGLYPVATPIGNLRDITLRALDVLSSADLVLAEDTRRARILLTAYGLKPKLDAYHDHNVAEKLPGVIKKIKSGQAVALISDAGTPLINDPGYKLTRACIEEDIPVIAIPGASAPLAALVSSGLPPDRFLYLGFLPPKQAARRGVLARTSDVPATLIFFETARRIERTLSDMADIMPERQIVIARELTKKYEEILRGSADTVLARVKQTPLRGEIVLLAGPPDTTTVWSEARIRAELAPLIKTEGVKQAANLVAKRAGVKKREVYQIALQ</sequence>
<dbReference type="InterPro" id="IPR018063">
    <property type="entry name" value="SAM_MeTrfase_RsmI_CS"/>
</dbReference>
<dbReference type="PANTHER" id="PTHR46111">
    <property type="entry name" value="RIBOSOMAL RNA SMALL SUBUNIT METHYLTRANSFERASE I"/>
    <property type="match status" value="1"/>
</dbReference>
<dbReference type="PANTHER" id="PTHR46111:SF1">
    <property type="entry name" value="RIBOSOMAL RNA SMALL SUBUNIT METHYLTRANSFERASE I"/>
    <property type="match status" value="1"/>
</dbReference>
<dbReference type="CDD" id="cd11648">
    <property type="entry name" value="RsmI"/>
    <property type="match status" value="1"/>
</dbReference>
<dbReference type="FunFam" id="3.30.950.10:FF:000002">
    <property type="entry name" value="Ribosomal RNA small subunit methyltransferase I"/>
    <property type="match status" value="1"/>
</dbReference>
<dbReference type="HAMAP" id="MF_01877">
    <property type="entry name" value="16SrRNA_methyltr_I"/>
    <property type="match status" value="1"/>
</dbReference>
<dbReference type="Gene3D" id="3.40.1010.10">
    <property type="entry name" value="Cobalt-precorrin-4 Transmethylase, Domain 1"/>
    <property type="match status" value="1"/>
</dbReference>
<dbReference type="GO" id="GO:0032259">
    <property type="term" value="P:methylation"/>
    <property type="evidence" value="ECO:0007669"/>
    <property type="project" value="UniProtKB-KW"/>
</dbReference>
<dbReference type="InterPro" id="IPR035996">
    <property type="entry name" value="4pyrrol_Methylase_sf"/>
</dbReference>
<protein>
    <submittedName>
        <fullName evidence="8">16S rRNA (Cytidine(1402)-2'-O)-methyltransferase</fullName>
        <ecNumber evidence="8">2.1.1.198</ecNumber>
    </submittedName>
</protein>
<dbReference type="InterPro" id="IPR014777">
    <property type="entry name" value="4pyrrole_Mease_sub1"/>
</dbReference>
<keyword evidence="5" id="KW-0949">S-adenosyl-L-methionine</keyword>
<keyword evidence="2" id="KW-0698">rRNA processing</keyword>
<dbReference type="GO" id="GO:0008168">
    <property type="term" value="F:methyltransferase activity"/>
    <property type="evidence" value="ECO:0007669"/>
    <property type="project" value="UniProtKB-KW"/>
</dbReference>